<dbReference type="AlphaFoldDB" id="A0AAX2H8R1"/>
<reference evidence="1 2" key="1">
    <citation type="submission" date="2017-08" db="EMBL/GenBank/DDBJ databases">
        <authorList>
            <person name="Chaillou S."/>
        </authorList>
    </citation>
    <scope>NUCLEOTIDE SEQUENCE [LARGE SCALE GENOMIC DNA]</scope>
    <source>
        <strain evidence="1 2">MFPA15A1205</strain>
    </source>
</reference>
<name>A0AAX2H8R1_9PSED</name>
<dbReference type="InterPro" id="IPR046702">
    <property type="entry name" value="DUF6572"/>
</dbReference>
<evidence type="ECO:0000313" key="2">
    <source>
        <dbReference type="Proteomes" id="UP000219564"/>
    </source>
</evidence>
<comment type="caution">
    <text evidence="1">The sequence shown here is derived from an EMBL/GenBank/DDBJ whole genome shotgun (WGS) entry which is preliminary data.</text>
</comment>
<protein>
    <submittedName>
        <fullName evidence="1">Uncharacterized protein</fullName>
    </submittedName>
</protein>
<dbReference type="RefSeq" id="WP_047277438.1">
    <property type="nucleotide sequence ID" value="NZ_JAAQXX010000023.1"/>
</dbReference>
<evidence type="ECO:0000313" key="1">
    <source>
        <dbReference type="EMBL" id="SOB52957.1"/>
    </source>
</evidence>
<dbReference type="EMBL" id="OBKZ01000017">
    <property type="protein sequence ID" value="SOB52957.1"/>
    <property type="molecule type" value="Genomic_DNA"/>
</dbReference>
<sequence>MSITDSKTIDMWGIPKSSPNKVILGIADHLSWSKTKEGEHLLKLQEKLNTYISFIESGEIYSAIPSSKGASPTIRLIGNFPLSTQGEIFIERATAILQESGIEFEYIYKLMEE</sequence>
<organism evidence="1 2">
    <name type="scientific">Pseudomonas lundensis</name>
    <dbReference type="NCBI Taxonomy" id="86185"/>
    <lineage>
        <taxon>Bacteria</taxon>
        <taxon>Pseudomonadati</taxon>
        <taxon>Pseudomonadota</taxon>
        <taxon>Gammaproteobacteria</taxon>
        <taxon>Pseudomonadales</taxon>
        <taxon>Pseudomonadaceae</taxon>
        <taxon>Pseudomonas</taxon>
    </lineage>
</organism>
<gene>
    <name evidence="1" type="ORF">PLUA15_240370</name>
</gene>
<dbReference type="Pfam" id="PF20212">
    <property type="entry name" value="DUF6572"/>
    <property type="match status" value="1"/>
</dbReference>
<dbReference type="Proteomes" id="UP000219564">
    <property type="component" value="Unassembled WGS sequence"/>
</dbReference>
<proteinExistence type="predicted"/>
<accession>A0AAX2H8R1</accession>